<dbReference type="AlphaFoldDB" id="A0A918TMQ8"/>
<reference evidence="2" key="2">
    <citation type="submission" date="2020-09" db="EMBL/GenBank/DDBJ databases">
        <authorList>
            <person name="Sun Q."/>
            <person name="Kim S."/>
        </authorList>
    </citation>
    <scope>NUCLEOTIDE SEQUENCE</scope>
    <source>
        <strain evidence="2">KCTC 23310</strain>
    </source>
</reference>
<keyword evidence="3" id="KW-1185">Reference proteome</keyword>
<dbReference type="EMBL" id="BMYJ01000004">
    <property type="protein sequence ID" value="GHC52991.1"/>
    <property type="molecule type" value="Genomic_DNA"/>
</dbReference>
<feature type="region of interest" description="Disordered" evidence="1">
    <location>
        <begin position="53"/>
        <end position="74"/>
    </location>
</feature>
<proteinExistence type="predicted"/>
<name>A0A918TMQ8_9RHOB</name>
<evidence type="ECO:0000313" key="3">
    <source>
        <dbReference type="Proteomes" id="UP000638981"/>
    </source>
</evidence>
<gene>
    <name evidence="2" type="ORF">GCM10007315_14490</name>
</gene>
<sequence>MPSGIQYDGLYDAWVVRNVGNNDVTLANMRKDLIPPGKACKKRKSSLREDGFHFRPQTGGALGRPPNVLPSSRKHPKAGLDVTINITHFVDWSLRLKMSVNFWNGDAQVDSKLPLIGAPKRRLLELDNLRQTIICHTTEVVAVLLEFFVSHEGLEQKQQIAKLNGSGCLCHDLIPLRS</sequence>
<accession>A0A918TMQ8</accession>
<reference evidence="2" key="1">
    <citation type="journal article" date="2014" name="Int. J. Syst. Evol. Microbiol.">
        <title>Complete genome sequence of Corynebacterium casei LMG S-19264T (=DSM 44701T), isolated from a smear-ripened cheese.</title>
        <authorList>
            <consortium name="US DOE Joint Genome Institute (JGI-PGF)"/>
            <person name="Walter F."/>
            <person name="Albersmeier A."/>
            <person name="Kalinowski J."/>
            <person name="Ruckert C."/>
        </authorList>
    </citation>
    <scope>NUCLEOTIDE SEQUENCE</scope>
    <source>
        <strain evidence="2">KCTC 23310</strain>
    </source>
</reference>
<organism evidence="2 3">
    <name type="scientific">Neogemmobacter tilapiae</name>
    <dbReference type="NCBI Taxonomy" id="875041"/>
    <lineage>
        <taxon>Bacteria</taxon>
        <taxon>Pseudomonadati</taxon>
        <taxon>Pseudomonadota</taxon>
        <taxon>Alphaproteobacteria</taxon>
        <taxon>Rhodobacterales</taxon>
        <taxon>Paracoccaceae</taxon>
        <taxon>Neogemmobacter</taxon>
    </lineage>
</organism>
<evidence type="ECO:0000313" key="2">
    <source>
        <dbReference type="EMBL" id="GHC52991.1"/>
    </source>
</evidence>
<dbReference type="Proteomes" id="UP000638981">
    <property type="component" value="Unassembled WGS sequence"/>
</dbReference>
<protein>
    <submittedName>
        <fullName evidence="2">Uncharacterized protein</fullName>
    </submittedName>
</protein>
<evidence type="ECO:0000256" key="1">
    <source>
        <dbReference type="SAM" id="MobiDB-lite"/>
    </source>
</evidence>
<comment type="caution">
    <text evidence="2">The sequence shown here is derived from an EMBL/GenBank/DDBJ whole genome shotgun (WGS) entry which is preliminary data.</text>
</comment>